<feature type="compositionally biased region" description="Basic residues" evidence="1">
    <location>
        <begin position="305"/>
        <end position="315"/>
    </location>
</feature>
<comment type="caution">
    <text evidence="2">The sequence shown here is derived from an EMBL/GenBank/DDBJ whole genome shotgun (WGS) entry which is preliminary data.</text>
</comment>
<evidence type="ECO:0000313" key="3">
    <source>
        <dbReference type="Proteomes" id="UP001497623"/>
    </source>
</evidence>
<accession>A0AAV2QP99</accession>
<organism evidence="2 3">
    <name type="scientific">Meganyctiphanes norvegica</name>
    <name type="common">Northern krill</name>
    <name type="synonym">Thysanopoda norvegica</name>
    <dbReference type="NCBI Taxonomy" id="48144"/>
    <lineage>
        <taxon>Eukaryota</taxon>
        <taxon>Metazoa</taxon>
        <taxon>Ecdysozoa</taxon>
        <taxon>Arthropoda</taxon>
        <taxon>Crustacea</taxon>
        <taxon>Multicrustacea</taxon>
        <taxon>Malacostraca</taxon>
        <taxon>Eumalacostraca</taxon>
        <taxon>Eucarida</taxon>
        <taxon>Euphausiacea</taxon>
        <taxon>Euphausiidae</taxon>
        <taxon>Meganyctiphanes</taxon>
    </lineage>
</organism>
<dbReference type="Proteomes" id="UP001497623">
    <property type="component" value="Unassembled WGS sequence"/>
</dbReference>
<feature type="region of interest" description="Disordered" evidence="1">
    <location>
        <begin position="437"/>
        <end position="479"/>
    </location>
</feature>
<reference evidence="2 3" key="1">
    <citation type="submission" date="2024-05" db="EMBL/GenBank/DDBJ databases">
        <authorList>
            <person name="Wallberg A."/>
        </authorList>
    </citation>
    <scope>NUCLEOTIDE SEQUENCE [LARGE SCALE GENOMIC DNA]</scope>
</reference>
<proteinExistence type="predicted"/>
<protein>
    <submittedName>
        <fullName evidence="2">Uncharacterized protein</fullName>
    </submittedName>
</protein>
<feature type="compositionally biased region" description="Basic residues" evidence="1">
    <location>
        <begin position="437"/>
        <end position="456"/>
    </location>
</feature>
<sequence length="1322" mass="153066">MDFLNGSRESKLKTMESLYSVLAEDQYIPDPNKALKIVQSAYSGLGTSDSVISDVTYLRDDTKKSTSNQFYTDILEEMIWQQLQYLTLNYEENQNVNVNLFLNEPDEKLTNVDDVIDFHSKTLLLLEGSSDQKIDFTNESYIEPKISINNMDNLYSKRMDFPNTMSNLLSKEPYVLLEEIDKYFSFKASNCPKYAKKEPVLILENIEKNSFGIHSIKRGKKQMRNNIYKKKSLSLKNNGNIKKQRSECKKILNTKNSHKKVMNSSPKNNTDISKELKKIRNNTSSSLKRERKQMRNNNNRTKSQVLKKKVTKKKQVTSGKKNINKVSRCNKIKNLSPKSNKVLSKKIKKTVNKKSVSLKIKNKQISKNIIKTKSLSMKKKVNNKKPVRGVSVKTKNKQISKNISKTKSLSLKKKVNNKKPVGGVKRNLNKVIIHKKRKNISPKKKKDLSKKIKKKANNTAAPLKKKKKLMRNNNNRNKSLFLKKKLNNKKQETGCKKSKKEVISHKKRMKLTPKKTINLSNKLKKAVNKNKLKKTVNIYAVSLKKDKKQIRNNINGTKSQLAKHKGKIKKQETRKKKNINKVISRKKKKNLSPKKKKALSNKLKKTVNKKKLKEFVNTNATSLKREKKKIKNNINGTKSLSLKNKGNNKKQETSAIKDVSTVISQNKITSIFSNNNVDLSKKLKKTLNNGVSPKSDKRQIRNKINKPRKFKDGKEARVELVRLNESLIKSYCLSEVKKNTRKFEPLNQAMNEVEISKIRTKKRKYCSLYPKLTITGKVSNKNEKEIIDNDVITNEINDLSMLTSKDICKKFEIEKEARVNLVRLNESLITNDCLSEVNSTRNFDPLNQAKRDVEISKKRNNKRKFCSLYPKQSIYRRVSNKNEKKMVNNAVITNQMNDFSPLTVKDICKKFEIEKEARVQLVRLNERFITNDSLSEVTSNARKCDSLNKAKKEVEISKSRTNKIKYYSRPNQLTTRRFSNEKIDNSVVTNQINDFTPLTLKDLCRKKEARVQLVRLNEFLITKDCLSEVKNNPRRCVSLNHARKKVEILNKRTSKRKCCNLQPKKSAKSFSDEKENHVDTFKEHSIPNCNYKIGILEDSENSLNDQIENLVVSPHVVVASDTKIVHSKLQDDLKNRFHNIPVACKQPTMNKIPTTVIKRKRFDIQHRIIQEQSNQNNPPLIAPKFKEEKIIQNQGRNENHLKEIKVVLRRLEADLIKNPQSLLSNPKKINNCDNMNKTQGLLKRKNLRNYPAKSSMMCSILKNNTDFSNISNILSKKCYKKNKKACVLIKKNPVKDENCLREAFRTFCTSQLAYEIHNWKIK</sequence>
<name>A0AAV2QP99_MEGNR</name>
<evidence type="ECO:0000313" key="2">
    <source>
        <dbReference type="EMBL" id="CAL4089628.1"/>
    </source>
</evidence>
<gene>
    <name evidence="2" type="ORF">MNOR_LOCUS13858</name>
</gene>
<feature type="region of interest" description="Disordered" evidence="1">
    <location>
        <begin position="281"/>
        <end position="319"/>
    </location>
</feature>
<evidence type="ECO:0000256" key="1">
    <source>
        <dbReference type="SAM" id="MobiDB-lite"/>
    </source>
</evidence>
<keyword evidence="3" id="KW-1185">Reference proteome</keyword>
<dbReference type="EMBL" id="CAXKWB010008100">
    <property type="protein sequence ID" value="CAL4089628.1"/>
    <property type="molecule type" value="Genomic_DNA"/>
</dbReference>